<sequence length="90" mass="11017">MWQKVYLRYVYVMAPYGFYRQWRSDMKPPHDLYGHRFIGSIINAVWYASPYGVFKVFNLMNRINIYYEHLDPARYPQAYNEFLSKNPHVL</sequence>
<evidence type="ECO:0000313" key="1">
    <source>
        <dbReference type="EMBL" id="QHU20612.1"/>
    </source>
</evidence>
<dbReference type="EMBL" id="MN740969">
    <property type="protein sequence ID" value="QHU20612.1"/>
    <property type="molecule type" value="Genomic_DNA"/>
</dbReference>
<proteinExistence type="predicted"/>
<protein>
    <submittedName>
        <fullName evidence="1">Uncharacterized protein</fullName>
    </submittedName>
</protein>
<dbReference type="AlphaFoldDB" id="A0A6C0KRL9"/>
<organism evidence="1">
    <name type="scientific">viral metagenome</name>
    <dbReference type="NCBI Taxonomy" id="1070528"/>
    <lineage>
        <taxon>unclassified sequences</taxon>
        <taxon>metagenomes</taxon>
        <taxon>organismal metagenomes</taxon>
    </lineage>
</organism>
<reference evidence="1" key="1">
    <citation type="journal article" date="2020" name="Nature">
        <title>Giant virus diversity and host interactions through global metagenomics.</title>
        <authorList>
            <person name="Schulz F."/>
            <person name="Roux S."/>
            <person name="Paez-Espino D."/>
            <person name="Jungbluth S."/>
            <person name="Walsh D.A."/>
            <person name="Denef V.J."/>
            <person name="McMahon K.D."/>
            <person name="Konstantinidis K.T."/>
            <person name="Eloe-Fadrosh E.A."/>
            <person name="Kyrpides N.C."/>
            <person name="Woyke T."/>
        </authorList>
    </citation>
    <scope>NUCLEOTIDE SEQUENCE</scope>
    <source>
        <strain evidence="1">GVMAG-S-3300013093-109</strain>
    </source>
</reference>
<name>A0A6C0KRL9_9ZZZZ</name>
<accession>A0A6C0KRL9</accession>